<keyword evidence="2" id="KW-0805">Transcription regulation</keyword>
<dbReference type="SUPFAM" id="SSF47413">
    <property type="entry name" value="lambda repressor-like DNA-binding domains"/>
    <property type="match status" value="1"/>
</dbReference>
<evidence type="ECO:0000256" key="1">
    <source>
        <dbReference type="ARBA" id="ARBA00022491"/>
    </source>
</evidence>
<reference evidence="6" key="1">
    <citation type="submission" date="2018-12" db="EMBL/GenBank/DDBJ databases">
        <title>Novel natural products biosynthetic potential of the class Ktedonobacteria.</title>
        <authorList>
            <person name="Zheng Y."/>
            <person name="Saitou A."/>
            <person name="Wang C.M."/>
            <person name="Toyoda A."/>
            <person name="Minakuchi Y."/>
            <person name="Sekiguchi Y."/>
            <person name="Ueda K."/>
            <person name="Takano H."/>
            <person name="Sakai Y."/>
            <person name="Yokota A."/>
            <person name="Yabe S."/>
        </authorList>
    </citation>
    <scope>NUCLEOTIDE SEQUENCE</scope>
    <source>
        <strain evidence="6">A3-2</strain>
    </source>
</reference>
<dbReference type="GO" id="GO:0000976">
    <property type="term" value="F:transcription cis-regulatory region binding"/>
    <property type="evidence" value="ECO:0007669"/>
    <property type="project" value="TreeGrafter"/>
</dbReference>
<organism evidence="6">
    <name type="scientific">Thermogemmatispora argillosa</name>
    <dbReference type="NCBI Taxonomy" id="2045280"/>
    <lineage>
        <taxon>Bacteria</taxon>
        <taxon>Bacillati</taxon>
        <taxon>Chloroflexota</taxon>
        <taxon>Ktedonobacteria</taxon>
        <taxon>Thermogemmatisporales</taxon>
        <taxon>Thermogemmatisporaceae</taxon>
        <taxon>Thermogemmatispora</taxon>
    </lineage>
</organism>
<dbReference type="PANTHER" id="PTHR30146:SF148">
    <property type="entry name" value="HTH-TYPE TRANSCRIPTIONAL REPRESSOR PURR-RELATED"/>
    <property type="match status" value="1"/>
</dbReference>
<dbReference type="InterPro" id="IPR028082">
    <property type="entry name" value="Peripla_BP_I"/>
</dbReference>
<dbReference type="PANTHER" id="PTHR30146">
    <property type="entry name" value="LACI-RELATED TRANSCRIPTIONAL REPRESSOR"/>
    <property type="match status" value="1"/>
</dbReference>
<dbReference type="AlphaFoldDB" id="A0A455SXF5"/>
<dbReference type="InterPro" id="IPR046335">
    <property type="entry name" value="LacI/GalR-like_sensor"/>
</dbReference>
<dbReference type="InterPro" id="IPR010982">
    <property type="entry name" value="Lambda_DNA-bd_dom_sf"/>
</dbReference>
<evidence type="ECO:0000256" key="4">
    <source>
        <dbReference type="ARBA" id="ARBA00023163"/>
    </source>
</evidence>
<evidence type="ECO:0000256" key="2">
    <source>
        <dbReference type="ARBA" id="ARBA00023015"/>
    </source>
</evidence>
<dbReference type="EMBL" id="AP019377">
    <property type="protein sequence ID" value="BBH93103.1"/>
    <property type="molecule type" value="Genomic_DNA"/>
</dbReference>
<dbReference type="Gene3D" id="3.40.50.2300">
    <property type="match status" value="2"/>
</dbReference>
<dbReference type="PROSITE" id="PS00356">
    <property type="entry name" value="HTH_LACI_1"/>
    <property type="match status" value="1"/>
</dbReference>
<dbReference type="SUPFAM" id="SSF53822">
    <property type="entry name" value="Periplasmic binding protein-like I"/>
    <property type="match status" value="1"/>
</dbReference>
<proteinExistence type="predicted"/>
<feature type="domain" description="HTH lacI-type" evidence="5">
    <location>
        <begin position="5"/>
        <end position="48"/>
    </location>
</feature>
<keyword evidence="3" id="KW-0238">DNA-binding</keyword>
<dbReference type="GO" id="GO:0003700">
    <property type="term" value="F:DNA-binding transcription factor activity"/>
    <property type="evidence" value="ECO:0007669"/>
    <property type="project" value="TreeGrafter"/>
</dbReference>
<gene>
    <name evidence="6" type="ORF">KTA_13020</name>
</gene>
<dbReference type="Gene3D" id="1.10.260.40">
    <property type="entry name" value="lambda repressor-like DNA-binding domains"/>
    <property type="match status" value="1"/>
</dbReference>
<protein>
    <submittedName>
        <fullName evidence="6">LacI family transcriptional regulator</fullName>
    </submittedName>
</protein>
<dbReference type="PRINTS" id="PR00036">
    <property type="entry name" value="HTHLACI"/>
</dbReference>
<dbReference type="InterPro" id="IPR000843">
    <property type="entry name" value="HTH_LacI"/>
</dbReference>
<dbReference type="Pfam" id="PF00356">
    <property type="entry name" value="LacI"/>
    <property type="match status" value="1"/>
</dbReference>
<dbReference type="Pfam" id="PF13377">
    <property type="entry name" value="Peripla_BP_3"/>
    <property type="match status" value="1"/>
</dbReference>
<sequence length="368" mass="40219">MANTVTLRDIAREAGVSVGTVSRVLNNHGNVTEETRQRVLRAASRLGYFGGGRQGLGQASEERPFEGRAVREIGFLFCSFLPKTSVPTNPFWSHILHGVESEARRANVKVTYRAISEVQTDPDRLLTMIYDMRLGGILLVGPAEAVTVRTIQQTGTPLVLVDNYVPGTDAVLGNNLDGARLAVEYLISLGHRRIAFMGGPFVTGTAERQGKEPPRNRVYTIERRAQGYRLALLEAGLPILPELYEDGGLSMDGGYLACRRLLERKVPFSALFCANDEMAVGAMKALREAGRRLPEDVSLVGFDDIDMVEHLTPALTTVRVNKEALGIVALRRLLALISHPDPVHVVSMLDVELVKRESACAPAPSARL</sequence>
<dbReference type="CDD" id="cd01392">
    <property type="entry name" value="HTH_LacI"/>
    <property type="match status" value="1"/>
</dbReference>
<evidence type="ECO:0000259" key="5">
    <source>
        <dbReference type="PROSITE" id="PS50932"/>
    </source>
</evidence>
<dbReference type="PROSITE" id="PS50932">
    <property type="entry name" value="HTH_LACI_2"/>
    <property type="match status" value="1"/>
</dbReference>
<evidence type="ECO:0000313" key="6">
    <source>
        <dbReference type="EMBL" id="BBH93103.1"/>
    </source>
</evidence>
<dbReference type="CDD" id="cd06267">
    <property type="entry name" value="PBP1_LacI_sugar_binding-like"/>
    <property type="match status" value="1"/>
</dbReference>
<dbReference type="SMART" id="SM00354">
    <property type="entry name" value="HTH_LACI"/>
    <property type="match status" value="1"/>
</dbReference>
<name>A0A455SXF5_9CHLR</name>
<keyword evidence="4" id="KW-0804">Transcription</keyword>
<accession>A0A455SXF5</accession>
<keyword evidence="1" id="KW-0678">Repressor</keyword>
<evidence type="ECO:0000256" key="3">
    <source>
        <dbReference type="ARBA" id="ARBA00023125"/>
    </source>
</evidence>